<feature type="transmembrane region" description="Helical" evidence="2">
    <location>
        <begin position="165"/>
        <end position="183"/>
    </location>
</feature>
<feature type="region of interest" description="Disordered" evidence="1">
    <location>
        <begin position="1"/>
        <end position="25"/>
    </location>
</feature>
<comment type="caution">
    <text evidence="3">The sequence shown here is derived from an EMBL/GenBank/DDBJ whole genome shotgun (WGS) entry which is preliminary data.</text>
</comment>
<proteinExistence type="predicted"/>
<feature type="transmembrane region" description="Helical" evidence="2">
    <location>
        <begin position="36"/>
        <end position="55"/>
    </location>
</feature>
<keyword evidence="2" id="KW-0472">Membrane</keyword>
<organism evidence="3 4">
    <name type="scientific">Stephania japonica</name>
    <dbReference type="NCBI Taxonomy" id="461633"/>
    <lineage>
        <taxon>Eukaryota</taxon>
        <taxon>Viridiplantae</taxon>
        <taxon>Streptophyta</taxon>
        <taxon>Embryophyta</taxon>
        <taxon>Tracheophyta</taxon>
        <taxon>Spermatophyta</taxon>
        <taxon>Magnoliopsida</taxon>
        <taxon>Ranunculales</taxon>
        <taxon>Menispermaceae</taxon>
        <taxon>Menispermoideae</taxon>
        <taxon>Cissampelideae</taxon>
        <taxon>Stephania</taxon>
    </lineage>
</organism>
<keyword evidence="2" id="KW-0812">Transmembrane</keyword>
<dbReference type="Proteomes" id="UP001417504">
    <property type="component" value="Unassembled WGS sequence"/>
</dbReference>
<evidence type="ECO:0000313" key="3">
    <source>
        <dbReference type="EMBL" id="KAK9123019.1"/>
    </source>
</evidence>
<dbReference type="EMBL" id="JBBNAE010000005">
    <property type="protein sequence ID" value="KAK9123019.1"/>
    <property type="molecule type" value="Genomic_DNA"/>
</dbReference>
<sequence length="321" mass="35986">MSGNARGASREVKQFNRSSCKRTPSHREGLEHHLDFLNLVLLGIDASIGAVIFVTCNAGSAYLYAYTTFDELTAFLVFAQLMLDNHIGAASIARNTRDLETIVWCRAHPNARARSDRDEYRVIGVRLSAATGPPELEVFGDPTEPCLGPHSPPELSITMRRAQNLIFHVYVHFMCVMLFLTGIRCRERRHHCVTVTRDIGDQAKSMLVSHDSWSGLKQRHYCLYYVICCMRVVPSSPKTTRRGGTVVDAMTWGTAGDLTMFVMESHSPRVSISMVMSRNGKVMHELFFITSSSHQRDVGHAHGLSRACTWPFHAMLAPYGR</sequence>
<dbReference type="AlphaFoldDB" id="A0AAP0IWF0"/>
<protein>
    <submittedName>
        <fullName evidence="3">Uncharacterized protein</fullName>
    </submittedName>
</protein>
<evidence type="ECO:0000256" key="1">
    <source>
        <dbReference type="SAM" id="MobiDB-lite"/>
    </source>
</evidence>
<evidence type="ECO:0000256" key="2">
    <source>
        <dbReference type="SAM" id="Phobius"/>
    </source>
</evidence>
<evidence type="ECO:0000313" key="4">
    <source>
        <dbReference type="Proteomes" id="UP001417504"/>
    </source>
</evidence>
<keyword evidence="4" id="KW-1185">Reference proteome</keyword>
<gene>
    <name evidence="3" type="ORF">Sjap_012621</name>
</gene>
<accession>A0AAP0IWF0</accession>
<reference evidence="3 4" key="1">
    <citation type="submission" date="2024-01" db="EMBL/GenBank/DDBJ databases">
        <title>Genome assemblies of Stephania.</title>
        <authorList>
            <person name="Yang L."/>
        </authorList>
    </citation>
    <scope>NUCLEOTIDE SEQUENCE [LARGE SCALE GENOMIC DNA]</scope>
    <source>
        <strain evidence="3">QJT</strain>
        <tissue evidence="3">Leaf</tissue>
    </source>
</reference>
<name>A0AAP0IWF0_9MAGN</name>
<keyword evidence="2" id="KW-1133">Transmembrane helix</keyword>